<evidence type="ECO:0000256" key="1">
    <source>
        <dbReference type="SAM" id="MobiDB-lite"/>
    </source>
</evidence>
<proteinExistence type="predicted"/>
<feature type="region of interest" description="Disordered" evidence="1">
    <location>
        <begin position="1"/>
        <end position="125"/>
    </location>
</feature>
<sequence>MLRVKSEGSENFTNTRHQIRGHPKESGKNAQEPGQQYLRHRETVTEDDAPGKSHGEPTKENGRVEIPANKATDQEKEIDDDEYSVLLYAEPVPEDRESTNSETQRQRNRKPAVEERVQLRRKQKK</sequence>
<protein>
    <submittedName>
        <fullName evidence="2">Uncharacterized protein</fullName>
    </submittedName>
</protein>
<evidence type="ECO:0000313" key="2">
    <source>
        <dbReference type="EMBL" id="KAK6730126.1"/>
    </source>
</evidence>
<gene>
    <name evidence="2" type="primary">Necator_chrI.g3037</name>
    <name evidence="2" type="ORF">RB195_006908</name>
</gene>
<feature type="compositionally biased region" description="Basic and acidic residues" evidence="1">
    <location>
        <begin position="39"/>
        <end position="63"/>
    </location>
</feature>
<keyword evidence="3" id="KW-1185">Reference proteome</keyword>
<reference evidence="2 3" key="1">
    <citation type="submission" date="2023-08" db="EMBL/GenBank/DDBJ databases">
        <title>A Necator americanus chromosomal reference genome.</title>
        <authorList>
            <person name="Ilik V."/>
            <person name="Petrzelkova K.J."/>
            <person name="Pardy F."/>
            <person name="Fuh T."/>
            <person name="Niatou-Singa F.S."/>
            <person name="Gouil Q."/>
            <person name="Baker L."/>
            <person name="Ritchie M.E."/>
            <person name="Jex A.R."/>
            <person name="Gazzola D."/>
            <person name="Li H."/>
            <person name="Toshio Fujiwara R."/>
            <person name="Zhan B."/>
            <person name="Aroian R.V."/>
            <person name="Pafco B."/>
            <person name="Schwarz E.M."/>
        </authorList>
    </citation>
    <scope>NUCLEOTIDE SEQUENCE [LARGE SCALE GENOMIC DNA]</scope>
    <source>
        <strain evidence="2 3">Aroian</strain>
        <tissue evidence="2">Whole animal</tissue>
    </source>
</reference>
<accession>A0ABR1BWG5</accession>
<dbReference type="Proteomes" id="UP001303046">
    <property type="component" value="Unassembled WGS sequence"/>
</dbReference>
<dbReference type="EMBL" id="JAVFWL010000001">
    <property type="protein sequence ID" value="KAK6730126.1"/>
    <property type="molecule type" value="Genomic_DNA"/>
</dbReference>
<comment type="caution">
    <text evidence="2">The sequence shown here is derived from an EMBL/GenBank/DDBJ whole genome shotgun (WGS) entry which is preliminary data.</text>
</comment>
<evidence type="ECO:0000313" key="3">
    <source>
        <dbReference type="Proteomes" id="UP001303046"/>
    </source>
</evidence>
<organism evidence="2 3">
    <name type="scientific">Necator americanus</name>
    <name type="common">Human hookworm</name>
    <dbReference type="NCBI Taxonomy" id="51031"/>
    <lineage>
        <taxon>Eukaryota</taxon>
        <taxon>Metazoa</taxon>
        <taxon>Ecdysozoa</taxon>
        <taxon>Nematoda</taxon>
        <taxon>Chromadorea</taxon>
        <taxon>Rhabditida</taxon>
        <taxon>Rhabditina</taxon>
        <taxon>Rhabditomorpha</taxon>
        <taxon>Strongyloidea</taxon>
        <taxon>Ancylostomatidae</taxon>
        <taxon>Bunostominae</taxon>
        <taxon>Necator</taxon>
    </lineage>
</organism>
<name>A0ABR1BWG5_NECAM</name>